<dbReference type="AlphaFoldDB" id="U5NA18"/>
<keyword evidence="4" id="KW-1185">Reference proteome</keyword>
<feature type="transmembrane region" description="Helical" evidence="2">
    <location>
        <begin position="216"/>
        <end position="239"/>
    </location>
</feature>
<name>U5NA18_9BURK</name>
<feature type="transmembrane region" description="Helical" evidence="2">
    <location>
        <begin position="163"/>
        <end position="186"/>
    </location>
</feature>
<feature type="transmembrane region" description="Helical" evidence="2">
    <location>
        <begin position="99"/>
        <end position="123"/>
    </location>
</feature>
<feature type="transmembrane region" description="Helical" evidence="2">
    <location>
        <begin position="68"/>
        <end position="93"/>
    </location>
</feature>
<organism evidence="3 4">
    <name type="scientific">Candidatus Symbiobacter mobilis CR</name>
    <dbReference type="NCBI Taxonomy" id="946483"/>
    <lineage>
        <taxon>Bacteria</taxon>
        <taxon>Pseudomonadati</taxon>
        <taxon>Pseudomonadota</taxon>
        <taxon>Betaproteobacteria</taxon>
        <taxon>Burkholderiales</taxon>
        <taxon>Comamonadaceae</taxon>
    </lineage>
</organism>
<sequence length="436" mass="45702">MVAIAVVDVAMAGHASATDLAGVSLGAAVWNLLMITVMGVIMSVHPAVAHLSGANNFGDIPGTVRQALWMSLGVGGVAAVLANAFVPLFAVIIPDPAMQTIAAGFVHITSAALPLLAMYRVLVGYSTSINQTYPLMVVALLGLLFHFIASGLLVFGVGGWPGLGGLGCAWATLCTVALELAMLWYWMRRSPLYRDTCGLDRWEAPRWADIHPLLRLGLPIGVTYFAEASAFSLIALLIAGLGSIEVAAHQIALNFSWLIFTVPLSLGLALLTRVGQSLGANDPDRAAYQSALGLILALGLATLGALLVASLRMPIARLYTDDAAVVLLAADLLLLAAYFQWPDALQVVASCAIRGYKVTRPAMVIHLAAFWGVAIPLGYLLGLVGVSTVAGLEQPLGARGFWMALIFGLTTAALGLLALLRHVSRQASGYKVCPCV</sequence>
<dbReference type="PANTHER" id="PTHR43298">
    <property type="entry name" value="MULTIDRUG RESISTANCE PROTEIN NORM-RELATED"/>
    <property type="match status" value="1"/>
</dbReference>
<dbReference type="EMBL" id="CP004885">
    <property type="protein sequence ID" value="AGX87098.1"/>
    <property type="molecule type" value="Genomic_DNA"/>
</dbReference>
<keyword evidence="2" id="KW-0812">Transmembrane</keyword>
<dbReference type="HOGENOM" id="CLU_012893_6_0_4"/>
<feature type="transmembrane region" description="Helical" evidence="2">
    <location>
        <begin position="27"/>
        <end position="48"/>
    </location>
</feature>
<dbReference type="GO" id="GO:0015297">
    <property type="term" value="F:antiporter activity"/>
    <property type="evidence" value="ECO:0007669"/>
    <property type="project" value="InterPro"/>
</dbReference>
<gene>
    <name evidence="3" type="ORF">Cenrod_0999</name>
</gene>
<feature type="transmembrane region" description="Helical" evidence="2">
    <location>
        <begin position="362"/>
        <end position="381"/>
    </location>
</feature>
<dbReference type="STRING" id="946483.Cenrod_0999"/>
<dbReference type="InterPro" id="IPR050222">
    <property type="entry name" value="MATE_MdtK"/>
</dbReference>
<dbReference type="InterPro" id="IPR002528">
    <property type="entry name" value="MATE_fam"/>
</dbReference>
<dbReference type="Proteomes" id="UP000017184">
    <property type="component" value="Chromosome"/>
</dbReference>
<keyword evidence="1" id="KW-0813">Transport</keyword>
<evidence type="ECO:0000313" key="3">
    <source>
        <dbReference type="EMBL" id="AGX87098.1"/>
    </source>
</evidence>
<proteinExistence type="predicted"/>
<evidence type="ECO:0000256" key="1">
    <source>
        <dbReference type="ARBA" id="ARBA00022448"/>
    </source>
</evidence>
<keyword evidence="2" id="KW-1133">Transmembrane helix</keyword>
<feature type="transmembrane region" description="Helical" evidence="2">
    <location>
        <begin position="251"/>
        <end position="271"/>
    </location>
</feature>
<feature type="transmembrane region" description="Helical" evidence="2">
    <location>
        <begin position="135"/>
        <end position="157"/>
    </location>
</feature>
<dbReference type="GO" id="GO:0042910">
    <property type="term" value="F:xenobiotic transmembrane transporter activity"/>
    <property type="evidence" value="ECO:0007669"/>
    <property type="project" value="InterPro"/>
</dbReference>
<dbReference type="NCBIfam" id="TIGR00797">
    <property type="entry name" value="matE"/>
    <property type="match status" value="1"/>
</dbReference>
<evidence type="ECO:0000256" key="2">
    <source>
        <dbReference type="SAM" id="Phobius"/>
    </source>
</evidence>
<dbReference type="eggNOG" id="COG0534">
    <property type="taxonomic scope" value="Bacteria"/>
</dbReference>
<evidence type="ECO:0000313" key="4">
    <source>
        <dbReference type="Proteomes" id="UP000017184"/>
    </source>
</evidence>
<dbReference type="GO" id="GO:0005886">
    <property type="term" value="C:plasma membrane"/>
    <property type="evidence" value="ECO:0007669"/>
    <property type="project" value="TreeGrafter"/>
</dbReference>
<feature type="transmembrane region" description="Helical" evidence="2">
    <location>
        <begin position="401"/>
        <end position="420"/>
    </location>
</feature>
<feature type="transmembrane region" description="Helical" evidence="2">
    <location>
        <begin position="291"/>
        <end position="311"/>
    </location>
</feature>
<protein>
    <submittedName>
        <fullName evidence="3">MATE family multidrug resistance protein</fullName>
    </submittedName>
</protein>
<dbReference type="PANTHER" id="PTHR43298:SF2">
    <property type="entry name" value="FMN_FAD EXPORTER YEEO-RELATED"/>
    <property type="match status" value="1"/>
</dbReference>
<dbReference type="KEGG" id="cbx:Cenrod_0999"/>
<keyword evidence="2" id="KW-0472">Membrane</keyword>
<dbReference type="Pfam" id="PF01554">
    <property type="entry name" value="MatE"/>
    <property type="match status" value="2"/>
</dbReference>
<accession>U5NA18</accession>
<reference evidence="3 4" key="1">
    <citation type="journal article" date="2013" name="Genome Biol.">
        <title>Genomic analysis reveals key aspects of prokaryotic symbiosis in the phototrophic consortium "Chlorochromatium aggregatum".</title>
        <authorList>
            <person name="Liu Z."/>
            <person name="Muller J."/>
            <person name="Li T."/>
            <person name="Alvey R.M."/>
            <person name="Vogl K."/>
            <person name="Frigaard N.U."/>
            <person name="Rockwell N.C."/>
            <person name="Boyd E.S."/>
            <person name="Tomsho L.P."/>
            <person name="Schuster S.C."/>
            <person name="Henke P."/>
            <person name="Rohde M."/>
            <person name="Overmann J."/>
            <person name="Bryant D.A."/>
        </authorList>
    </citation>
    <scope>NUCLEOTIDE SEQUENCE [LARGE SCALE GENOMIC DNA]</scope>
    <source>
        <strain evidence="3">CR</strain>
    </source>
</reference>
<dbReference type="OrthoDB" id="9780160at2"/>